<organism evidence="12 13">
    <name type="scientific">Phycomyces blakesleeanus (strain ATCC 8743b / DSM 1359 / FGSC 10004 / NBRC 33097 / NRRL 1555)</name>
    <dbReference type="NCBI Taxonomy" id="763407"/>
    <lineage>
        <taxon>Eukaryota</taxon>
        <taxon>Fungi</taxon>
        <taxon>Fungi incertae sedis</taxon>
        <taxon>Mucoromycota</taxon>
        <taxon>Mucoromycotina</taxon>
        <taxon>Mucoromycetes</taxon>
        <taxon>Mucorales</taxon>
        <taxon>Phycomycetaceae</taxon>
        <taxon>Phycomyces</taxon>
    </lineage>
</organism>
<evidence type="ECO:0000256" key="2">
    <source>
        <dbReference type="ARBA" id="ARBA00007333"/>
    </source>
</evidence>
<dbReference type="GO" id="GO:0045259">
    <property type="term" value="C:proton-transporting ATP synthase complex"/>
    <property type="evidence" value="ECO:0007669"/>
    <property type="project" value="UniProtKB-UniRule"/>
</dbReference>
<dbReference type="FunCoup" id="A0A162V9U0">
    <property type="interactions" value="73"/>
</dbReference>
<comment type="function">
    <text evidence="11">Subunit e, of the mitochondrial membrane ATP synthase complex (F(1)F(0) ATP synthase or Complex V) that produces ATP from ADP in the presence of a proton gradient across the membrane which is generated by electron transport complexes of the respiratory chain. ATP synthase complex consist of a soluble F(1) head domain - the catalytic core - and a membrane F(1) domain - the membrane proton channel. These two domains are linked by a central stalk rotating inside the F(1) region and a stationary peripheral stalk. During catalysis, ATP synthesis in the catalytic domain of F(1) is coupled via a rotary mechanism of the central stalk subunits to proton translocation. In vivo, can only synthesize ATP although its ATP hydrolase activity can be activated artificially in vitro. Part of the complex F(0) domain.</text>
</comment>
<name>A0A162V9U0_PHYB8</name>
<evidence type="ECO:0000256" key="5">
    <source>
        <dbReference type="ARBA" id="ARBA00022781"/>
    </source>
</evidence>
<protein>
    <recommendedName>
        <fullName evidence="11">ATP synthase F(0) complex subunit e, mitochondrial</fullName>
    </recommendedName>
</protein>
<dbReference type="VEuPathDB" id="FungiDB:PHYBLDRAFT_178871"/>
<evidence type="ECO:0000313" key="13">
    <source>
        <dbReference type="Proteomes" id="UP000077315"/>
    </source>
</evidence>
<evidence type="ECO:0000313" key="12">
    <source>
        <dbReference type="EMBL" id="OAD81133.1"/>
    </source>
</evidence>
<keyword evidence="9" id="KW-0472">Membrane</keyword>
<dbReference type="EMBL" id="KV440971">
    <property type="protein sequence ID" value="OAD81133.1"/>
    <property type="molecule type" value="Genomic_DNA"/>
</dbReference>
<comment type="subunit">
    <text evidence="11">F-type ATPases have 2 components, CF(1) - the catalytic core - and CF(0) - the membrane proton channel. CF(1) and CF(0) have multiple subunits.</text>
</comment>
<dbReference type="STRING" id="763407.A0A162V9U0"/>
<keyword evidence="4 11" id="KW-0138">CF(0)</keyword>
<evidence type="ECO:0000256" key="4">
    <source>
        <dbReference type="ARBA" id="ARBA00022547"/>
    </source>
</evidence>
<evidence type="ECO:0000256" key="7">
    <source>
        <dbReference type="ARBA" id="ARBA00023065"/>
    </source>
</evidence>
<keyword evidence="5 11" id="KW-0375">Hydrogen ion transport</keyword>
<evidence type="ECO:0000256" key="10">
    <source>
        <dbReference type="ARBA" id="ARBA00023310"/>
    </source>
</evidence>
<comment type="subcellular location">
    <subcellularLocation>
        <location evidence="1 11">Mitochondrion inner membrane</location>
    </subcellularLocation>
</comment>
<dbReference type="GeneID" id="28998961"/>
<keyword evidence="13" id="KW-1185">Reference proteome</keyword>
<keyword evidence="10 11" id="KW-0066">ATP synthesis</keyword>
<proteinExistence type="inferred from homology"/>
<dbReference type="AlphaFoldDB" id="A0A162V9U0"/>
<keyword evidence="3 11" id="KW-0813">Transport</keyword>
<dbReference type="InParanoid" id="A0A162V9U0"/>
<gene>
    <name evidence="12" type="primary">ATP21</name>
    <name evidence="12" type="ORF">PHYBLDRAFT_178871</name>
</gene>
<evidence type="ECO:0000256" key="6">
    <source>
        <dbReference type="ARBA" id="ARBA00022792"/>
    </source>
</evidence>
<dbReference type="OrthoDB" id="2125027at2759"/>
<dbReference type="Proteomes" id="UP000077315">
    <property type="component" value="Unassembled WGS sequence"/>
</dbReference>
<evidence type="ECO:0000256" key="8">
    <source>
        <dbReference type="ARBA" id="ARBA00023128"/>
    </source>
</evidence>
<keyword evidence="8 11" id="KW-0496">Mitochondrion</keyword>
<reference evidence="13" key="1">
    <citation type="submission" date="2015-06" db="EMBL/GenBank/DDBJ databases">
        <title>Expansion of signal transduction pathways in fungi by whole-genome duplication.</title>
        <authorList>
            <consortium name="DOE Joint Genome Institute"/>
            <person name="Corrochano L.M."/>
            <person name="Kuo A."/>
            <person name="Marcet-Houben M."/>
            <person name="Polaino S."/>
            <person name="Salamov A."/>
            <person name="Villalobos J.M."/>
            <person name="Alvarez M.I."/>
            <person name="Avalos J."/>
            <person name="Benito E.P."/>
            <person name="Benoit I."/>
            <person name="Burger G."/>
            <person name="Camino L.P."/>
            <person name="Canovas D."/>
            <person name="Cerda-Olmedo E."/>
            <person name="Cheng J.-F."/>
            <person name="Dominguez A."/>
            <person name="Elias M."/>
            <person name="Eslava A.P."/>
            <person name="Glaser F."/>
            <person name="Grimwood J."/>
            <person name="Gutierrez G."/>
            <person name="Heitman J."/>
            <person name="Henrissat B."/>
            <person name="Iturriaga E.A."/>
            <person name="Lang B.F."/>
            <person name="Lavin J.L."/>
            <person name="Lee S."/>
            <person name="Li W."/>
            <person name="Lindquist E."/>
            <person name="Lopez-Garcia S."/>
            <person name="Luque E.M."/>
            <person name="Marcos A.T."/>
            <person name="Martin J."/>
            <person name="McCluskey K."/>
            <person name="Medina H.R."/>
            <person name="Miralles-Duran A."/>
            <person name="Miyazaki A."/>
            <person name="Munoz-Torres E."/>
            <person name="Oguiza J.A."/>
            <person name="Ohm R."/>
            <person name="Olmedo M."/>
            <person name="Orejas M."/>
            <person name="Ortiz-Castellanos L."/>
            <person name="Pisabarro A.G."/>
            <person name="Rodriguez-Romero J."/>
            <person name="Ruiz-Herrera J."/>
            <person name="Ruiz-Vazquez R."/>
            <person name="Sanz C."/>
            <person name="Schackwitz W."/>
            <person name="Schmutz J."/>
            <person name="Shahriari M."/>
            <person name="Shelest E."/>
            <person name="Silva-Franco F."/>
            <person name="Soanes D."/>
            <person name="Syed K."/>
            <person name="Tagua V.G."/>
            <person name="Talbot N.J."/>
            <person name="Thon M."/>
            <person name="De vries R.P."/>
            <person name="Wiebenga A."/>
            <person name="Yadav J.S."/>
            <person name="Braun E.L."/>
            <person name="Baker S."/>
            <person name="Garre V."/>
            <person name="Horwitz B."/>
            <person name="Torres-Martinez S."/>
            <person name="Idnurm A."/>
            <person name="Herrera-Estrella A."/>
            <person name="Gabaldon T."/>
            <person name="Grigoriev I.V."/>
        </authorList>
    </citation>
    <scope>NUCLEOTIDE SEQUENCE [LARGE SCALE GENOMIC DNA]</scope>
    <source>
        <strain evidence="13">NRRL 1555(-)</strain>
    </source>
</reference>
<comment type="similarity">
    <text evidence="2 11">Belongs to the ATPase e subunit family.</text>
</comment>
<sequence length="97" mass="10988">MSALRSVVNVGRWSALAFGIAYGFARNASLQKQEKQKEAQREYKHKEELIEKARAEYARRTNPSLLAVASEVKPKIVAFHDKISDDDLEVLIISLED</sequence>
<evidence type="ECO:0000256" key="11">
    <source>
        <dbReference type="RuleBase" id="RU367005"/>
    </source>
</evidence>
<evidence type="ECO:0000256" key="3">
    <source>
        <dbReference type="ARBA" id="ARBA00022448"/>
    </source>
</evidence>
<evidence type="ECO:0000256" key="1">
    <source>
        <dbReference type="ARBA" id="ARBA00004273"/>
    </source>
</evidence>
<evidence type="ECO:0000256" key="9">
    <source>
        <dbReference type="ARBA" id="ARBA00023136"/>
    </source>
</evidence>
<keyword evidence="7 11" id="KW-0406">Ion transport</keyword>
<keyword evidence="6 11" id="KW-0999">Mitochondrion inner membrane</keyword>
<dbReference type="GO" id="GO:0005743">
    <property type="term" value="C:mitochondrial inner membrane"/>
    <property type="evidence" value="ECO:0007669"/>
    <property type="project" value="UniProtKB-SubCell"/>
</dbReference>
<dbReference type="Pfam" id="PF05680">
    <property type="entry name" value="ATP-synt_E"/>
    <property type="match status" value="1"/>
</dbReference>
<dbReference type="InterPro" id="IPR008386">
    <property type="entry name" value="ATP_synth_F0_esu_mt"/>
</dbReference>
<dbReference type="GO" id="GO:0015078">
    <property type="term" value="F:proton transmembrane transporter activity"/>
    <property type="evidence" value="ECO:0007669"/>
    <property type="project" value="InterPro"/>
</dbReference>
<dbReference type="GO" id="GO:0015986">
    <property type="term" value="P:proton motive force-driven ATP synthesis"/>
    <property type="evidence" value="ECO:0007669"/>
    <property type="project" value="InterPro"/>
</dbReference>
<dbReference type="RefSeq" id="XP_018299173.1">
    <property type="nucleotide sequence ID" value="XM_018438055.1"/>
</dbReference>
<accession>A0A162V9U0</accession>